<proteinExistence type="predicted"/>
<reference evidence="1 2" key="1">
    <citation type="submission" date="2018-06" db="EMBL/GenBank/DDBJ databases">
        <authorList>
            <consortium name="Pathogen Informatics"/>
            <person name="Doyle S."/>
        </authorList>
    </citation>
    <scope>NUCLEOTIDE SEQUENCE [LARGE SCALE GENOMIC DNA]</scope>
    <source>
        <strain evidence="1 2">NCTC12961</strain>
    </source>
</reference>
<dbReference type="EMBL" id="LS483469">
    <property type="protein sequence ID" value="SQI43360.1"/>
    <property type="molecule type" value="Genomic_DNA"/>
</dbReference>
<dbReference type="RefSeq" id="WP_373282266.1">
    <property type="nucleotide sequence ID" value="NZ_CAMITG010000005.1"/>
</dbReference>
<dbReference type="AlphaFoldDB" id="A0A2X4VDL6"/>
<dbReference type="PANTHER" id="PTHR38009:SF1">
    <property type="entry name" value="CONSERVED HYPOTHETICAL PHAGE TAIL PROTEIN"/>
    <property type="match status" value="1"/>
</dbReference>
<dbReference type="GO" id="GO:0005198">
    <property type="term" value="F:structural molecule activity"/>
    <property type="evidence" value="ECO:0007669"/>
    <property type="project" value="InterPro"/>
</dbReference>
<organism evidence="1 2">
    <name type="scientific">Serratia plymuthica</name>
    <dbReference type="NCBI Taxonomy" id="82996"/>
    <lineage>
        <taxon>Bacteria</taxon>
        <taxon>Pseudomonadati</taxon>
        <taxon>Pseudomonadota</taxon>
        <taxon>Gammaproteobacteria</taxon>
        <taxon>Enterobacterales</taxon>
        <taxon>Yersiniaceae</taxon>
        <taxon>Serratia</taxon>
    </lineage>
</organism>
<dbReference type="InterPro" id="IPR011747">
    <property type="entry name" value="CHP02241"/>
</dbReference>
<accession>A0A2X4VDL6</accession>
<protein>
    <submittedName>
        <fullName evidence="1">Conserved hypothetical phage tail region protein</fullName>
    </submittedName>
</protein>
<sequence length="150" mass="17142">MMSTPAVSHRFLVNFLFNNIPNPFDIAFQRVSGLSRTLEVSQHREGGENARNLWLAEQVNHGSLVLERGVMNASPLTLQFDRVLRRESTQWANVVVMLLNEVSLPVTTWTLSHALPVRWQMGDLDANSNQVLINTLELRYQDMRMLGIKL</sequence>
<dbReference type="InterPro" id="IPR010667">
    <property type="entry name" value="Phage_T4_Gp19"/>
</dbReference>
<name>A0A2X4VDL6_SERPL</name>
<dbReference type="Pfam" id="PF06841">
    <property type="entry name" value="Phage_T4_gp19"/>
    <property type="match status" value="1"/>
</dbReference>
<dbReference type="NCBIfam" id="TIGR02241">
    <property type="entry name" value="conserved hypothetical phage tail region protein"/>
    <property type="match status" value="1"/>
</dbReference>
<dbReference type="Proteomes" id="UP000248897">
    <property type="component" value="Chromosome 1"/>
</dbReference>
<gene>
    <name evidence="1" type="ORF">NCTC12961_03893</name>
</gene>
<dbReference type="PANTHER" id="PTHR38009">
    <property type="entry name" value="CONSERVED HYPOTHETICAL PHAGE TAIL PROTEIN"/>
    <property type="match status" value="1"/>
</dbReference>
<evidence type="ECO:0000313" key="1">
    <source>
        <dbReference type="EMBL" id="SQI43360.1"/>
    </source>
</evidence>
<evidence type="ECO:0000313" key="2">
    <source>
        <dbReference type="Proteomes" id="UP000248897"/>
    </source>
</evidence>